<dbReference type="PANTHER" id="PTHR13954:SF6">
    <property type="entry name" value="NON-SPECIFIC SERINE_THREONINE PROTEIN KINASE"/>
    <property type="match status" value="1"/>
</dbReference>
<dbReference type="RefSeq" id="XP_064666163.1">
    <property type="nucleotide sequence ID" value="XM_064812230.1"/>
</dbReference>
<dbReference type="GO" id="GO:0004674">
    <property type="term" value="F:protein serine/threonine kinase activity"/>
    <property type="evidence" value="ECO:0007669"/>
    <property type="project" value="InterPro"/>
</dbReference>
<dbReference type="Pfam" id="PF00069">
    <property type="entry name" value="Pkinase"/>
    <property type="match status" value="1"/>
</dbReference>
<dbReference type="InterPro" id="IPR011009">
    <property type="entry name" value="Kinase-like_dom_sf"/>
</dbReference>
<dbReference type="Proteomes" id="UP001302812">
    <property type="component" value="Unassembled WGS sequence"/>
</dbReference>
<accession>A0AAN6QE66</accession>
<dbReference type="SMART" id="SM00220">
    <property type="entry name" value="S_TKc"/>
    <property type="match status" value="1"/>
</dbReference>
<dbReference type="GO" id="GO:0004521">
    <property type="term" value="F:RNA endonuclease activity"/>
    <property type="evidence" value="ECO:0007669"/>
    <property type="project" value="InterPro"/>
</dbReference>
<dbReference type="InterPro" id="IPR045133">
    <property type="entry name" value="IRE1/2-like"/>
</dbReference>
<comment type="caution">
    <text evidence="2">The sequence shown here is derived from an EMBL/GenBank/DDBJ whole genome shotgun (WGS) entry which is preliminary data.</text>
</comment>
<proteinExistence type="predicted"/>
<evidence type="ECO:0000259" key="1">
    <source>
        <dbReference type="PROSITE" id="PS50011"/>
    </source>
</evidence>
<name>A0AAN6QE66_9PEZI</name>
<dbReference type="GO" id="GO:1990604">
    <property type="term" value="C:IRE1-TRAF2-ASK1 complex"/>
    <property type="evidence" value="ECO:0007669"/>
    <property type="project" value="TreeGrafter"/>
</dbReference>
<protein>
    <submittedName>
        <fullName evidence="2">Kinase-like protein</fullName>
    </submittedName>
</protein>
<dbReference type="GeneID" id="89936355"/>
<dbReference type="EMBL" id="MU853362">
    <property type="protein sequence ID" value="KAK4108593.1"/>
    <property type="molecule type" value="Genomic_DNA"/>
</dbReference>
<dbReference type="GO" id="GO:0036498">
    <property type="term" value="P:IRE1-mediated unfolded protein response"/>
    <property type="evidence" value="ECO:0007669"/>
    <property type="project" value="TreeGrafter"/>
</dbReference>
<sequence>MAPKISSSSDLQSLAEEFEVENGAHKFKRTVFAALDDDDVAYWGAKEGIRKYFISPEEFEATLQPIPDDWMFPDLTDDLAKEITIADTDDGSVIASEDLFIKRPKLSAYDPEEVGRYLPSAPRMLLEEIHILETLSKNPHPNIVRYHGARVRRGRVTGILLSRHSTTLDSIENNKPLKESLDRNRITTDLESAVAHLHALGLAHNDINPTNILIGRDKEAVLADFGSCQPVGKGLMFSRGTPGWMDEGSNYETSEMRHDLVGLRKVGEWMENVWEGKKTGTGSYPLEGLPREFLEARGLA</sequence>
<dbReference type="SUPFAM" id="SSF56112">
    <property type="entry name" value="Protein kinase-like (PK-like)"/>
    <property type="match status" value="1"/>
</dbReference>
<keyword evidence="3" id="KW-1185">Reference proteome</keyword>
<reference evidence="2" key="1">
    <citation type="journal article" date="2023" name="Mol. Phylogenet. Evol.">
        <title>Genome-scale phylogeny and comparative genomics of the fungal order Sordariales.</title>
        <authorList>
            <person name="Hensen N."/>
            <person name="Bonometti L."/>
            <person name="Westerberg I."/>
            <person name="Brannstrom I.O."/>
            <person name="Guillou S."/>
            <person name="Cros-Aarteil S."/>
            <person name="Calhoun S."/>
            <person name="Haridas S."/>
            <person name="Kuo A."/>
            <person name="Mondo S."/>
            <person name="Pangilinan J."/>
            <person name="Riley R."/>
            <person name="LaButti K."/>
            <person name="Andreopoulos B."/>
            <person name="Lipzen A."/>
            <person name="Chen C."/>
            <person name="Yan M."/>
            <person name="Daum C."/>
            <person name="Ng V."/>
            <person name="Clum A."/>
            <person name="Steindorff A."/>
            <person name="Ohm R.A."/>
            <person name="Martin F."/>
            <person name="Silar P."/>
            <person name="Natvig D.O."/>
            <person name="Lalanne C."/>
            <person name="Gautier V."/>
            <person name="Ament-Velasquez S.L."/>
            <person name="Kruys A."/>
            <person name="Hutchinson M.I."/>
            <person name="Powell A.J."/>
            <person name="Barry K."/>
            <person name="Miller A.N."/>
            <person name="Grigoriev I.V."/>
            <person name="Debuchy R."/>
            <person name="Gladieux P."/>
            <person name="Hiltunen Thoren M."/>
            <person name="Johannesson H."/>
        </authorList>
    </citation>
    <scope>NUCLEOTIDE SEQUENCE</scope>
    <source>
        <strain evidence="2">CBS 508.74</strain>
    </source>
</reference>
<dbReference type="InterPro" id="IPR000719">
    <property type="entry name" value="Prot_kinase_dom"/>
</dbReference>
<keyword evidence="2" id="KW-0418">Kinase</keyword>
<dbReference type="PANTHER" id="PTHR13954">
    <property type="entry name" value="IRE1-RELATED"/>
    <property type="match status" value="1"/>
</dbReference>
<dbReference type="Gene3D" id="1.10.510.10">
    <property type="entry name" value="Transferase(Phosphotransferase) domain 1"/>
    <property type="match status" value="1"/>
</dbReference>
<evidence type="ECO:0000313" key="3">
    <source>
        <dbReference type="Proteomes" id="UP001302812"/>
    </source>
</evidence>
<dbReference type="GO" id="GO:0070059">
    <property type="term" value="P:intrinsic apoptotic signaling pathway in response to endoplasmic reticulum stress"/>
    <property type="evidence" value="ECO:0007669"/>
    <property type="project" value="TreeGrafter"/>
</dbReference>
<dbReference type="PROSITE" id="PS50011">
    <property type="entry name" value="PROTEIN_KINASE_DOM"/>
    <property type="match status" value="1"/>
</dbReference>
<dbReference type="GO" id="GO:0051082">
    <property type="term" value="F:unfolded protein binding"/>
    <property type="evidence" value="ECO:0007669"/>
    <property type="project" value="TreeGrafter"/>
</dbReference>
<evidence type="ECO:0000313" key="2">
    <source>
        <dbReference type="EMBL" id="KAK4108593.1"/>
    </source>
</evidence>
<reference evidence="2" key="2">
    <citation type="submission" date="2023-05" db="EMBL/GenBank/DDBJ databases">
        <authorList>
            <consortium name="Lawrence Berkeley National Laboratory"/>
            <person name="Steindorff A."/>
            <person name="Hensen N."/>
            <person name="Bonometti L."/>
            <person name="Westerberg I."/>
            <person name="Brannstrom I.O."/>
            <person name="Guillou S."/>
            <person name="Cros-Aarteil S."/>
            <person name="Calhoun S."/>
            <person name="Haridas S."/>
            <person name="Kuo A."/>
            <person name="Mondo S."/>
            <person name="Pangilinan J."/>
            <person name="Riley R."/>
            <person name="Labutti K."/>
            <person name="Andreopoulos B."/>
            <person name="Lipzen A."/>
            <person name="Chen C."/>
            <person name="Yanf M."/>
            <person name="Daum C."/>
            <person name="Ng V."/>
            <person name="Clum A."/>
            <person name="Ohm R."/>
            <person name="Martin F."/>
            <person name="Silar P."/>
            <person name="Natvig D."/>
            <person name="Lalanne C."/>
            <person name="Gautier V."/>
            <person name="Ament-Velasquez S.L."/>
            <person name="Kruys A."/>
            <person name="Hutchinson M.I."/>
            <person name="Powell A.J."/>
            <person name="Barry K."/>
            <person name="Miller A.N."/>
            <person name="Grigoriev I.V."/>
            <person name="Debuchy R."/>
            <person name="Gladieux P."/>
            <person name="Thoren M.H."/>
            <person name="Johannesson H."/>
        </authorList>
    </citation>
    <scope>NUCLEOTIDE SEQUENCE</scope>
    <source>
        <strain evidence="2">CBS 508.74</strain>
    </source>
</reference>
<feature type="domain" description="Protein kinase" evidence="1">
    <location>
        <begin position="79"/>
        <end position="300"/>
    </location>
</feature>
<keyword evidence="2" id="KW-0808">Transferase</keyword>
<organism evidence="2 3">
    <name type="scientific">Canariomyces notabilis</name>
    <dbReference type="NCBI Taxonomy" id="2074819"/>
    <lineage>
        <taxon>Eukaryota</taxon>
        <taxon>Fungi</taxon>
        <taxon>Dikarya</taxon>
        <taxon>Ascomycota</taxon>
        <taxon>Pezizomycotina</taxon>
        <taxon>Sordariomycetes</taxon>
        <taxon>Sordariomycetidae</taxon>
        <taxon>Sordariales</taxon>
        <taxon>Chaetomiaceae</taxon>
        <taxon>Canariomyces</taxon>
    </lineage>
</organism>
<gene>
    <name evidence="2" type="ORF">N656DRAFT_717841</name>
</gene>
<dbReference type="GO" id="GO:0005524">
    <property type="term" value="F:ATP binding"/>
    <property type="evidence" value="ECO:0007669"/>
    <property type="project" value="InterPro"/>
</dbReference>
<dbReference type="AlphaFoldDB" id="A0AAN6QE66"/>